<accession>F2RYR6</accession>
<keyword evidence="2" id="KW-1185">Reference proteome</keyword>
<dbReference type="Proteomes" id="UP000009172">
    <property type="component" value="Unassembled WGS sequence"/>
</dbReference>
<sequence>MSCWPELLELEGLASPSSFLTHSHSTELAAQRHSAGQTIFCGMESCIEEKESHSRVSSAAVLLTKVAFKYNITANGVSKHEKGRAGKPRSLGTSSASIFEKETVCHGCYTVPSLEFK</sequence>
<dbReference type="HOGENOM" id="CLU_2086540_0_0_1"/>
<evidence type="ECO:0000313" key="1">
    <source>
        <dbReference type="EMBL" id="EGD96465.1"/>
    </source>
</evidence>
<name>F2RYR6_TRIT1</name>
<organism evidence="1 2">
    <name type="scientific">Trichophyton tonsurans (strain CBS 112818)</name>
    <name type="common">Scalp ringworm fungus</name>
    <dbReference type="NCBI Taxonomy" id="647933"/>
    <lineage>
        <taxon>Eukaryota</taxon>
        <taxon>Fungi</taxon>
        <taxon>Dikarya</taxon>
        <taxon>Ascomycota</taxon>
        <taxon>Pezizomycotina</taxon>
        <taxon>Eurotiomycetes</taxon>
        <taxon>Eurotiomycetidae</taxon>
        <taxon>Onygenales</taxon>
        <taxon>Arthrodermataceae</taxon>
        <taxon>Trichophyton</taxon>
    </lineage>
</organism>
<gene>
    <name evidence="1" type="ORF">TESG_03908</name>
</gene>
<evidence type="ECO:0000313" key="2">
    <source>
        <dbReference type="Proteomes" id="UP000009172"/>
    </source>
</evidence>
<dbReference type="EMBL" id="GG698494">
    <property type="protein sequence ID" value="EGD96465.1"/>
    <property type="molecule type" value="Genomic_DNA"/>
</dbReference>
<dbReference type="AlphaFoldDB" id="F2RYR6"/>
<protein>
    <submittedName>
        <fullName evidence="1">Uncharacterized protein</fullName>
    </submittedName>
</protein>
<proteinExistence type="predicted"/>
<reference evidence="2" key="1">
    <citation type="journal article" date="2012" name="MBio">
        <title>Comparative genome analysis of Trichophyton rubrum and related dermatophytes reveals candidate genes involved in infection.</title>
        <authorList>
            <person name="Martinez D.A."/>
            <person name="Oliver B.G."/>
            <person name="Graeser Y."/>
            <person name="Goldberg J.M."/>
            <person name="Li W."/>
            <person name="Martinez-Rossi N.M."/>
            <person name="Monod M."/>
            <person name="Shelest E."/>
            <person name="Barton R.C."/>
            <person name="Birch E."/>
            <person name="Brakhage A.A."/>
            <person name="Chen Z."/>
            <person name="Gurr S.J."/>
            <person name="Heiman D."/>
            <person name="Heitman J."/>
            <person name="Kosti I."/>
            <person name="Rossi A."/>
            <person name="Saif S."/>
            <person name="Samalova M."/>
            <person name="Saunders C.W."/>
            <person name="Shea T."/>
            <person name="Summerbell R.C."/>
            <person name="Xu J."/>
            <person name="Young S."/>
            <person name="Zeng Q."/>
            <person name="Birren B.W."/>
            <person name="Cuomo C.A."/>
            <person name="White T.C."/>
        </authorList>
    </citation>
    <scope>NUCLEOTIDE SEQUENCE [LARGE SCALE GENOMIC DNA]</scope>
    <source>
        <strain evidence="2">CBS 112818</strain>
    </source>
</reference>